<evidence type="ECO:0000313" key="10">
    <source>
        <dbReference type="Proteomes" id="UP000252519"/>
    </source>
</evidence>
<reference evidence="9 10" key="1">
    <citation type="submission" date="2014-10" db="EMBL/GenBank/DDBJ databases">
        <title>Draft genome of the hookworm Ancylostoma caninum.</title>
        <authorList>
            <person name="Mitreva M."/>
        </authorList>
    </citation>
    <scope>NUCLEOTIDE SEQUENCE [LARGE SCALE GENOMIC DNA]</scope>
    <source>
        <strain evidence="9 10">Baltimore</strain>
    </source>
</reference>
<protein>
    <submittedName>
        <fullName evidence="9">Uncharacterized protein</fullName>
    </submittedName>
</protein>
<dbReference type="AlphaFoldDB" id="A0A368GWC8"/>
<evidence type="ECO:0000256" key="8">
    <source>
        <dbReference type="SAM" id="Phobius"/>
    </source>
</evidence>
<accession>A0A368GWC8</accession>
<dbReference type="PANTHER" id="PTHR11238:SF9">
    <property type="entry name" value="PROMININ, ISOFORM D"/>
    <property type="match status" value="1"/>
</dbReference>
<evidence type="ECO:0000256" key="6">
    <source>
        <dbReference type="ARBA" id="ARBA00023180"/>
    </source>
</evidence>
<proteinExistence type="inferred from homology"/>
<evidence type="ECO:0000256" key="4">
    <source>
        <dbReference type="ARBA" id="ARBA00022989"/>
    </source>
</evidence>
<dbReference type="EMBL" id="JOJR01000064">
    <property type="protein sequence ID" value="RCN47287.1"/>
    <property type="molecule type" value="Genomic_DNA"/>
</dbReference>
<keyword evidence="3 8" id="KW-0812">Transmembrane</keyword>
<dbReference type="Proteomes" id="UP000252519">
    <property type="component" value="Unassembled WGS sequence"/>
</dbReference>
<dbReference type="GO" id="GO:0016020">
    <property type="term" value="C:membrane"/>
    <property type="evidence" value="ECO:0007669"/>
    <property type="project" value="UniProtKB-SubCell"/>
</dbReference>
<sequence>MLEIPSFKDASSGLVDQAKQEMRNFQKQIKDYENDVKNLPDQINNFITQLAPVSLSECEAANQAATRKILDSIKSLKSSILIIRDEVQKISAAMLRLLSLNPDVIDGKVDEISAKFTDLIEKPVRQGVDTVFDELSTDLIPCRGVYNAYQNLGSLVCEDVGAPYHGVWAATGLCGLWFLITAIILLLINRRNTTTSKVS</sequence>
<feature type="transmembrane region" description="Helical" evidence="8">
    <location>
        <begin position="167"/>
        <end position="188"/>
    </location>
</feature>
<organism evidence="9 10">
    <name type="scientific">Ancylostoma caninum</name>
    <name type="common">Dog hookworm</name>
    <dbReference type="NCBI Taxonomy" id="29170"/>
    <lineage>
        <taxon>Eukaryota</taxon>
        <taxon>Metazoa</taxon>
        <taxon>Ecdysozoa</taxon>
        <taxon>Nematoda</taxon>
        <taxon>Chromadorea</taxon>
        <taxon>Rhabditida</taxon>
        <taxon>Rhabditina</taxon>
        <taxon>Rhabditomorpha</taxon>
        <taxon>Strongyloidea</taxon>
        <taxon>Ancylostomatidae</taxon>
        <taxon>Ancylostomatinae</taxon>
        <taxon>Ancylostoma</taxon>
    </lineage>
</organism>
<gene>
    <name evidence="9" type="ORF">ANCCAN_06575</name>
</gene>
<evidence type="ECO:0000256" key="7">
    <source>
        <dbReference type="SAM" id="Coils"/>
    </source>
</evidence>
<dbReference type="OrthoDB" id="5818040at2759"/>
<name>A0A368GWC8_ANCCA</name>
<keyword evidence="6" id="KW-0325">Glycoprotein</keyword>
<evidence type="ECO:0000256" key="2">
    <source>
        <dbReference type="ARBA" id="ARBA00006058"/>
    </source>
</evidence>
<keyword evidence="4 8" id="KW-1133">Transmembrane helix</keyword>
<comment type="subcellular location">
    <subcellularLocation>
        <location evidence="1">Membrane</location>
        <topology evidence="1">Multi-pass membrane protein</topology>
    </subcellularLocation>
</comment>
<keyword evidence="5 8" id="KW-0472">Membrane</keyword>
<comment type="similarity">
    <text evidence="2">Belongs to the prominin family.</text>
</comment>
<feature type="coiled-coil region" evidence="7">
    <location>
        <begin position="15"/>
        <end position="42"/>
    </location>
</feature>
<dbReference type="InterPro" id="IPR008795">
    <property type="entry name" value="Prominin"/>
</dbReference>
<keyword evidence="7" id="KW-0175">Coiled coil</keyword>
<dbReference type="STRING" id="29170.A0A368GWC8"/>
<dbReference type="PANTHER" id="PTHR11238">
    <property type="entry name" value="PROMININ ISOFORM D-RELATED"/>
    <property type="match status" value="1"/>
</dbReference>
<evidence type="ECO:0000313" key="9">
    <source>
        <dbReference type="EMBL" id="RCN47287.1"/>
    </source>
</evidence>
<evidence type="ECO:0000256" key="5">
    <source>
        <dbReference type="ARBA" id="ARBA00023136"/>
    </source>
</evidence>
<evidence type="ECO:0000256" key="3">
    <source>
        <dbReference type="ARBA" id="ARBA00022692"/>
    </source>
</evidence>
<comment type="caution">
    <text evidence="9">The sequence shown here is derived from an EMBL/GenBank/DDBJ whole genome shotgun (WGS) entry which is preliminary data.</text>
</comment>
<evidence type="ECO:0000256" key="1">
    <source>
        <dbReference type="ARBA" id="ARBA00004141"/>
    </source>
</evidence>
<dbReference type="Pfam" id="PF05478">
    <property type="entry name" value="Prominin"/>
    <property type="match status" value="1"/>
</dbReference>
<keyword evidence="10" id="KW-1185">Reference proteome</keyword>